<organism evidence="3 4">
    <name type="scientific">Isobaculum melis</name>
    <dbReference type="NCBI Taxonomy" id="142588"/>
    <lineage>
        <taxon>Bacteria</taxon>
        <taxon>Bacillati</taxon>
        <taxon>Bacillota</taxon>
        <taxon>Bacilli</taxon>
        <taxon>Lactobacillales</taxon>
        <taxon>Carnobacteriaceae</taxon>
        <taxon>Isobaculum</taxon>
    </lineage>
</organism>
<protein>
    <recommendedName>
        <fullName evidence="2">HD/PDEase domain-containing protein</fullName>
    </recommendedName>
</protein>
<dbReference type="RefSeq" id="WP_092650401.1">
    <property type="nucleotide sequence ID" value="NZ_FOHA01000003.1"/>
</dbReference>
<feature type="transmembrane region" description="Helical" evidence="1">
    <location>
        <begin position="425"/>
        <end position="445"/>
    </location>
</feature>
<keyword evidence="1" id="KW-1133">Transmembrane helix</keyword>
<evidence type="ECO:0000313" key="4">
    <source>
        <dbReference type="Proteomes" id="UP000198948"/>
    </source>
</evidence>
<dbReference type="InterPro" id="IPR052722">
    <property type="entry name" value="PgpH_phosphodiesterase"/>
</dbReference>
<dbReference type="Proteomes" id="UP000198948">
    <property type="component" value="Unassembled WGS sequence"/>
</dbReference>
<keyword evidence="4" id="KW-1185">Reference proteome</keyword>
<evidence type="ECO:0000256" key="1">
    <source>
        <dbReference type="SAM" id="Phobius"/>
    </source>
</evidence>
<feature type="transmembrane region" description="Helical" evidence="1">
    <location>
        <begin position="293"/>
        <end position="313"/>
    </location>
</feature>
<dbReference type="STRING" id="142588.SAMN04488559_10317"/>
<dbReference type="Gene3D" id="1.10.3210.10">
    <property type="entry name" value="Hypothetical protein af1432"/>
    <property type="match status" value="1"/>
</dbReference>
<dbReference type="InterPro" id="IPR006675">
    <property type="entry name" value="HDIG_dom"/>
</dbReference>
<gene>
    <name evidence="3" type="ORF">SAMN04488559_10317</name>
</gene>
<dbReference type="SMART" id="SM00471">
    <property type="entry name" value="HDc"/>
    <property type="match status" value="1"/>
</dbReference>
<dbReference type="Pfam" id="PF07698">
    <property type="entry name" value="7TM-7TMR_HD"/>
    <property type="match status" value="1"/>
</dbReference>
<evidence type="ECO:0000313" key="3">
    <source>
        <dbReference type="EMBL" id="SER66946.1"/>
    </source>
</evidence>
<sequence>MNRFLERIQQKLGKLYTPIVMLLFSLLLFLIAYPSVRPKTLDVELYHVAKETIRATATVEDKEKTEEARKLAAEAVSPVFHYYPEFVKSQTSKVEVLFVTIDEINTASEKLYQEKIKEAEKNGETTMPAKPTSKEKAASLKEKLATNTNVASTFGSNLPDWSLIQLFDSDATTLKNIKATSIDIINEAMKSQISEDELTKEKQKAKDKLDFSDLSVQNQKVANLLIDNGIIPNNVLDEDATEVSRAEAKNKVQPTMILQGQVLVQEGHIVDNNTYRQIELVGLLDKKMSYQPAYGLIILLVMQAIILVFDTIQKKRSSLSEGRDMTLYGVLVVLSAIVMKSLELIQSSGASNVSMIYPAAMTPLLLTLFISRRYGIISNGFLAAYSLFIFMSDTGSGFGVVMALYYALSGMIGAIVAKTRVNKQLLFMGIWLAAFNLGFMLMINFYQNTNLLTTDVLFLLIYGVVGGLMSFVMALAIMPFIDLAFEPNAVLKMTELSNPNQPLLKRILTEAPGTYHHSIMVANLSANAVQEIGGDSVFARVACYYHDVGKLMNPMFFVENLPSGMVSPHEQLTPEQSRDMILSHVSEGVRILTEEGLPQTIIDICAQHHGTTLMRFFYIKAKEQNDAVTEEEFRYPGPKPQTKEAVVINIADSAEAAARAMSHPSLEEIENLVYGIIKSRVADGQFNESDITLKELDKIAVSIINGLNGTFHSRIKYPKLEKNNE</sequence>
<dbReference type="CDD" id="cd00077">
    <property type="entry name" value="HDc"/>
    <property type="match status" value="1"/>
</dbReference>
<dbReference type="InterPro" id="IPR011621">
    <property type="entry name" value="Metal-dep_PHydrolase_7TM_intra"/>
</dbReference>
<feature type="transmembrane region" description="Helical" evidence="1">
    <location>
        <begin position="325"/>
        <end position="342"/>
    </location>
</feature>
<evidence type="ECO:0000259" key="2">
    <source>
        <dbReference type="SMART" id="SM00471"/>
    </source>
</evidence>
<dbReference type="SUPFAM" id="SSF109604">
    <property type="entry name" value="HD-domain/PDEase-like"/>
    <property type="match status" value="1"/>
</dbReference>
<accession>A0A1H9R2I4</accession>
<dbReference type="Pfam" id="PF01966">
    <property type="entry name" value="HD"/>
    <property type="match status" value="1"/>
</dbReference>
<feature type="domain" description="HD/PDEase" evidence="2">
    <location>
        <begin position="510"/>
        <end position="666"/>
    </location>
</feature>
<feature type="transmembrane region" description="Helical" evidence="1">
    <location>
        <begin position="12"/>
        <end position="33"/>
    </location>
</feature>
<dbReference type="PANTHER" id="PTHR36442">
    <property type="entry name" value="CYCLIC-DI-AMP PHOSPHODIESTERASE PGPH"/>
    <property type="match status" value="1"/>
</dbReference>
<dbReference type="Pfam" id="PF07697">
    <property type="entry name" value="7TMR-HDED"/>
    <property type="match status" value="1"/>
</dbReference>
<dbReference type="InterPro" id="IPR006674">
    <property type="entry name" value="HD_domain"/>
</dbReference>
<dbReference type="AlphaFoldDB" id="A0A1H9R2I4"/>
<dbReference type="InterPro" id="IPR011624">
    <property type="entry name" value="Metal-dep_PHydrolase_7TM_extra"/>
</dbReference>
<name>A0A1H9R2I4_9LACT</name>
<keyword evidence="1" id="KW-0812">Transmembrane</keyword>
<dbReference type="PANTHER" id="PTHR36442:SF1">
    <property type="entry name" value="CYCLIC-DI-AMP PHOSPHODIESTERASE PGPH"/>
    <property type="match status" value="1"/>
</dbReference>
<dbReference type="NCBIfam" id="TIGR00277">
    <property type="entry name" value="HDIG"/>
    <property type="match status" value="1"/>
</dbReference>
<dbReference type="EMBL" id="FOHA01000003">
    <property type="protein sequence ID" value="SER66946.1"/>
    <property type="molecule type" value="Genomic_DNA"/>
</dbReference>
<proteinExistence type="predicted"/>
<dbReference type="OrthoDB" id="9806952at2"/>
<reference evidence="3 4" key="1">
    <citation type="submission" date="2016-10" db="EMBL/GenBank/DDBJ databases">
        <authorList>
            <person name="de Groot N.N."/>
        </authorList>
    </citation>
    <scope>NUCLEOTIDE SEQUENCE [LARGE SCALE GENOMIC DNA]</scope>
    <source>
        <strain evidence="3 4">DSM 13760</strain>
    </source>
</reference>
<feature type="transmembrane region" description="Helical" evidence="1">
    <location>
        <begin position="457"/>
        <end position="481"/>
    </location>
</feature>
<dbReference type="InterPro" id="IPR003607">
    <property type="entry name" value="HD/PDEase_dom"/>
</dbReference>
<keyword evidence="1" id="KW-0472">Membrane</keyword>